<keyword evidence="1" id="KW-0328">Glycosyltransferase</keyword>
<reference evidence="1 2" key="2">
    <citation type="submission" date="2023-10" db="EMBL/GenBank/DDBJ databases">
        <authorList>
            <person name="Han X.F."/>
        </authorList>
    </citation>
    <scope>NUCLEOTIDE SEQUENCE [LARGE SCALE GENOMIC DNA]</scope>
    <source>
        <strain evidence="1 2">KCTC 39840</strain>
    </source>
</reference>
<evidence type="ECO:0000313" key="2">
    <source>
        <dbReference type="Proteomes" id="UP001284601"/>
    </source>
</evidence>
<dbReference type="Gene3D" id="3.40.50.11010">
    <property type="match status" value="1"/>
</dbReference>
<dbReference type="RefSeq" id="WP_318598745.1">
    <property type="nucleotide sequence ID" value="NZ_JAWSTH010000053.1"/>
</dbReference>
<comment type="caution">
    <text evidence="1">The sequence shown here is derived from an EMBL/GenBank/DDBJ whole genome shotgun (WGS) entry which is preliminary data.</text>
</comment>
<dbReference type="GO" id="GO:0016757">
    <property type="term" value="F:glycosyltransferase activity"/>
    <property type="evidence" value="ECO:0007669"/>
    <property type="project" value="UniProtKB-KW"/>
</dbReference>
<evidence type="ECO:0000313" key="1">
    <source>
        <dbReference type="EMBL" id="MDW5596362.1"/>
    </source>
</evidence>
<keyword evidence="2" id="KW-1185">Reference proteome</keyword>
<dbReference type="EC" id="2.4.-.-" evidence="1"/>
<sequence length="390" mass="41941">MNERAGLRGRDIVCVGFADWDTDLWTNQHHLMSRLARDNRVLFIESLGLRAPQIAGRDLKRIARRLRRGVAPPRQADGLHVLSPLVVPLHRFGAVRALNARLLPWLVRRAARRLGFQRPILWAYVPQAEALLDALDPALVVYHCVDDIAAQPGIDGASFRAAEERFAGRADLVLASAPALAERMRALSRNVLNAPNVADTAAFAQALEPGPVDAPLERLPQPRIVFTGAVVATKLDVALLVELARSRPQWSFALVGPVGVGDPRTDVSAFDDVPNIHLLGQRTYAQLPAVLRGADAGLIPYAINELTGSVFPMKVYEYLAAGLPVVATPLPALADVAEVATARDAAGLAEALERALADDGAQARAERSRAAAAHSWEARLAEIGEAVAAL</sequence>
<dbReference type="Proteomes" id="UP001284601">
    <property type="component" value="Unassembled WGS sequence"/>
</dbReference>
<organism evidence="1 2">
    <name type="scientific">Conexibacter stalactiti</name>
    <dbReference type="NCBI Taxonomy" id="1940611"/>
    <lineage>
        <taxon>Bacteria</taxon>
        <taxon>Bacillati</taxon>
        <taxon>Actinomycetota</taxon>
        <taxon>Thermoleophilia</taxon>
        <taxon>Solirubrobacterales</taxon>
        <taxon>Conexibacteraceae</taxon>
        <taxon>Conexibacter</taxon>
    </lineage>
</organism>
<gene>
    <name evidence="1" type="ORF">R7226_18595</name>
</gene>
<dbReference type="Gene3D" id="3.40.50.2000">
    <property type="entry name" value="Glycogen Phosphorylase B"/>
    <property type="match status" value="1"/>
</dbReference>
<dbReference type="EMBL" id="JAWSTH010000053">
    <property type="protein sequence ID" value="MDW5596362.1"/>
    <property type="molecule type" value="Genomic_DNA"/>
</dbReference>
<keyword evidence="1" id="KW-0808">Transferase</keyword>
<dbReference type="PANTHER" id="PTHR12526">
    <property type="entry name" value="GLYCOSYLTRANSFERASE"/>
    <property type="match status" value="1"/>
</dbReference>
<dbReference type="Pfam" id="PF13692">
    <property type="entry name" value="Glyco_trans_1_4"/>
    <property type="match status" value="1"/>
</dbReference>
<protein>
    <submittedName>
        <fullName evidence="1">Glycosyltransferase</fullName>
        <ecNumber evidence="1">2.4.-.-</ecNumber>
    </submittedName>
</protein>
<reference evidence="2" key="1">
    <citation type="submission" date="2023-07" db="EMBL/GenBank/DDBJ databases">
        <title>Conexibacter stalactiti sp. nov., isolated from stalactites in a lava cave and emended description of the genus Conexibacter.</title>
        <authorList>
            <person name="Lee S.D."/>
        </authorList>
    </citation>
    <scope>NUCLEOTIDE SEQUENCE [LARGE SCALE GENOMIC DNA]</scope>
    <source>
        <strain evidence="2">KCTC 39840</strain>
    </source>
</reference>
<dbReference type="PANTHER" id="PTHR12526:SF630">
    <property type="entry name" value="GLYCOSYLTRANSFERASE"/>
    <property type="match status" value="1"/>
</dbReference>
<accession>A0ABU4HUK3</accession>
<dbReference type="SUPFAM" id="SSF53756">
    <property type="entry name" value="UDP-Glycosyltransferase/glycogen phosphorylase"/>
    <property type="match status" value="1"/>
</dbReference>
<proteinExistence type="predicted"/>
<name>A0ABU4HUK3_9ACTN</name>